<organism evidence="1">
    <name type="scientific">Siphoviridae sp. ctEIp38</name>
    <dbReference type="NCBI Taxonomy" id="2825394"/>
    <lineage>
        <taxon>Viruses</taxon>
        <taxon>Duplodnaviria</taxon>
        <taxon>Heunggongvirae</taxon>
        <taxon>Uroviricota</taxon>
        <taxon>Caudoviricetes</taxon>
    </lineage>
</organism>
<accession>A0A8S5QFH0</accession>
<proteinExistence type="predicted"/>
<name>A0A8S5QFH0_9CAUD</name>
<sequence>MNTQHKETEGYTERHIDELSIVLVNTTPAPENRFQRQVCEVLYGALHGLVFRTDDFELLKRNVMTALQRIDKVCPRKNRRMSTFYSELGTDSLGRLRYVNTLDIGEIVESKDVFIRAYVVKFMPIQGLLYKTEEGEPYLFASPLSSDRIMWADYYNSTLEYKKGGEQ</sequence>
<dbReference type="EMBL" id="BK015638">
    <property type="protein sequence ID" value="DAE17284.1"/>
    <property type="molecule type" value="Genomic_DNA"/>
</dbReference>
<evidence type="ECO:0000313" key="1">
    <source>
        <dbReference type="EMBL" id="DAE17284.1"/>
    </source>
</evidence>
<protein>
    <submittedName>
        <fullName evidence="1">Uncharacterized protein</fullName>
    </submittedName>
</protein>
<reference evidence="1" key="1">
    <citation type="journal article" date="2021" name="Proc. Natl. Acad. Sci. U.S.A.">
        <title>A Catalog of Tens of Thousands of Viruses from Human Metagenomes Reveals Hidden Associations with Chronic Diseases.</title>
        <authorList>
            <person name="Tisza M.J."/>
            <person name="Buck C.B."/>
        </authorList>
    </citation>
    <scope>NUCLEOTIDE SEQUENCE</scope>
    <source>
        <strain evidence="1">CtEIp38</strain>
    </source>
</reference>